<dbReference type="Proteomes" id="UP001162131">
    <property type="component" value="Unassembled WGS sequence"/>
</dbReference>
<comment type="caution">
    <text evidence="2">The sequence shown here is derived from an EMBL/GenBank/DDBJ whole genome shotgun (WGS) entry which is preliminary data.</text>
</comment>
<dbReference type="AlphaFoldDB" id="A0AAU9JBV2"/>
<feature type="compositionally biased region" description="Polar residues" evidence="1">
    <location>
        <begin position="54"/>
        <end position="67"/>
    </location>
</feature>
<protein>
    <submittedName>
        <fullName evidence="2">Uncharacterized protein</fullName>
    </submittedName>
</protein>
<evidence type="ECO:0000313" key="2">
    <source>
        <dbReference type="EMBL" id="CAG9318206.1"/>
    </source>
</evidence>
<evidence type="ECO:0000256" key="1">
    <source>
        <dbReference type="SAM" id="MobiDB-lite"/>
    </source>
</evidence>
<keyword evidence="3" id="KW-1185">Reference proteome</keyword>
<accession>A0AAU9JBV2</accession>
<gene>
    <name evidence="2" type="ORF">BSTOLATCC_MIC20686</name>
</gene>
<name>A0AAU9JBV2_9CILI</name>
<reference evidence="2" key="1">
    <citation type="submission" date="2021-09" db="EMBL/GenBank/DDBJ databases">
        <authorList>
            <consortium name="AG Swart"/>
            <person name="Singh M."/>
            <person name="Singh A."/>
            <person name="Seah K."/>
            <person name="Emmerich C."/>
        </authorList>
    </citation>
    <scope>NUCLEOTIDE SEQUENCE</scope>
    <source>
        <strain evidence="2">ATCC30299</strain>
    </source>
</reference>
<dbReference type="EMBL" id="CAJZBQ010000020">
    <property type="protein sequence ID" value="CAG9318206.1"/>
    <property type="molecule type" value="Genomic_DNA"/>
</dbReference>
<evidence type="ECO:0000313" key="3">
    <source>
        <dbReference type="Proteomes" id="UP001162131"/>
    </source>
</evidence>
<organism evidence="2 3">
    <name type="scientific">Blepharisma stoltei</name>
    <dbReference type="NCBI Taxonomy" id="1481888"/>
    <lineage>
        <taxon>Eukaryota</taxon>
        <taxon>Sar</taxon>
        <taxon>Alveolata</taxon>
        <taxon>Ciliophora</taxon>
        <taxon>Postciliodesmatophora</taxon>
        <taxon>Heterotrichea</taxon>
        <taxon>Heterotrichida</taxon>
        <taxon>Blepharismidae</taxon>
        <taxon>Blepharisma</taxon>
    </lineage>
</organism>
<proteinExistence type="predicted"/>
<feature type="region of interest" description="Disordered" evidence="1">
    <location>
        <begin position="40"/>
        <end position="85"/>
    </location>
</feature>
<sequence>MPQISRRARLKARLGSSLPHSDEWALQFIWISLAKWCQPQCSKSPRRNSTSSSCWRQLTPNCRSSANLPRGSKYSAKWRRHPSSSCSPKRPFKNAQAFAWSRCRSKHPKFCVWKNCVALCNRKTIFELCAVINWMRCKPLN</sequence>